<dbReference type="EMBL" id="ADNY01000013">
    <property type="protein sequence ID" value="EFG56035.1"/>
    <property type="molecule type" value="Genomic_DNA"/>
</dbReference>
<dbReference type="Proteomes" id="UP000004069">
    <property type="component" value="Unassembled WGS sequence"/>
</dbReference>
<reference evidence="2 3" key="1">
    <citation type="submission" date="2010-04" db="EMBL/GenBank/DDBJ databases">
        <authorList>
            <person name="Muzny D."/>
            <person name="Qin X."/>
            <person name="Deng J."/>
            <person name="Jiang H."/>
            <person name="Liu Y."/>
            <person name="Qu J."/>
            <person name="Song X.-Z."/>
            <person name="Zhang L."/>
            <person name="Thornton R."/>
            <person name="Coyle M."/>
            <person name="Francisco L."/>
            <person name="Jackson L."/>
            <person name="Javaid M."/>
            <person name="Korchina V."/>
            <person name="Kovar C."/>
            <person name="Mata R."/>
            <person name="Mathew T."/>
            <person name="Ngo R."/>
            <person name="Nguyen L."/>
            <person name="Nguyen N."/>
            <person name="Okwuonu G."/>
            <person name="Ongeri F."/>
            <person name="Pham C."/>
            <person name="Simmons D."/>
            <person name="Wilczek-Boney K."/>
            <person name="Hale W."/>
            <person name="Jakkamsetti A."/>
            <person name="Pham P."/>
            <person name="Ruth R."/>
            <person name="San Lucas F."/>
            <person name="Warren J."/>
            <person name="Zhang J."/>
            <person name="Zhao Z."/>
            <person name="Zhou C."/>
            <person name="Zhu D."/>
            <person name="Lee S."/>
            <person name="Bess C."/>
            <person name="Blankenburg K."/>
            <person name="Forbes L."/>
            <person name="Fu Q."/>
            <person name="Gubbala S."/>
            <person name="Hirani K."/>
            <person name="Jayaseelan J.C."/>
            <person name="Lara F."/>
            <person name="Munidasa M."/>
            <person name="Palculict T."/>
            <person name="Patil S."/>
            <person name="Pu L.-L."/>
            <person name="Saada N."/>
            <person name="Tang L."/>
            <person name="Weissenberger G."/>
            <person name="Zhu Y."/>
            <person name="Hemphill L."/>
            <person name="Shang Y."/>
            <person name="Youmans B."/>
            <person name="Ayvaz T."/>
            <person name="Ross M."/>
            <person name="Santibanez J."/>
            <person name="Aqrawi P."/>
            <person name="Gross S."/>
            <person name="Joshi V."/>
            <person name="Fowler G."/>
            <person name="Nazareth L."/>
            <person name="Reid J."/>
            <person name="Worley K."/>
            <person name="Petrosino J."/>
            <person name="Highlander S."/>
            <person name="Gibbs R."/>
        </authorList>
    </citation>
    <scope>NUCLEOTIDE SEQUENCE [LARGE SCALE GENOMIC DNA]</scope>
    <source>
        <strain evidence="2 3">DSM 11664</strain>
    </source>
</reference>
<organism evidence="2 3">
    <name type="scientific">Lactobacillus amylolyticus DSM 11664</name>
    <dbReference type="NCBI Taxonomy" id="585524"/>
    <lineage>
        <taxon>Bacteria</taxon>
        <taxon>Bacillati</taxon>
        <taxon>Bacillota</taxon>
        <taxon>Bacilli</taxon>
        <taxon>Lactobacillales</taxon>
        <taxon>Lactobacillaceae</taxon>
        <taxon>Lactobacillus</taxon>
    </lineage>
</organism>
<evidence type="ECO:0008006" key="4">
    <source>
        <dbReference type="Google" id="ProtNLM"/>
    </source>
</evidence>
<dbReference type="eggNOG" id="ENOG5030AD3">
    <property type="taxonomic scope" value="Bacteria"/>
</dbReference>
<protein>
    <recommendedName>
        <fullName evidence="4">Surface layer protein A domain-containing protein</fullName>
    </recommendedName>
</protein>
<proteinExistence type="predicted"/>
<evidence type="ECO:0000313" key="2">
    <source>
        <dbReference type="EMBL" id="EFG56035.1"/>
    </source>
</evidence>
<evidence type="ECO:0000256" key="1">
    <source>
        <dbReference type="SAM" id="SignalP"/>
    </source>
</evidence>
<gene>
    <name evidence="2" type="ORF">HMPREF0493_0498</name>
</gene>
<keyword evidence="3" id="KW-1185">Reference proteome</keyword>
<evidence type="ECO:0000313" key="3">
    <source>
        <dbReference type="Proteomes" id="UP000004069"/>
    </source>
</evidence>
<dbReference type="RefSeq" id="WP_006351651.1">
    <property type="nucleotide sequence ID" value="NZ_ADNY01000013.1"/>
</dbReference>
<keyword evidence="1" id="KW-0732">Signal</keyword>
<feature type="signal peptide" evidence="1">
    <location>
        <begin position="1"/>
        <end position="33"/>
    </location>
</feature>
<comment type="caution">
    <text evidence="2">The sequence shown here is derived from an EMBL/GenBank/DDBJ whole genome shotgun (WGS) entry which is preliminary data.</text>
</comment>
<name>D4YSM0_9LACO</name>
<feature type="chain" id="PRO_5009952285" description="Surface layer protein A domain-containing protein" evidence="1">
    <location>
        <begin position="34"/>
        <end position="279"/>
    </location>
</feature>
<sequence length="279" mass="29387">MKKNKLFTAVAAIALLGSTGVGLVANNALVAQAATKKSKKSKSTVSSKYPVITIKKGAVLYKVTVNKTSGKITKVTNSKRIFVSATKVNAIYSTKYKKTNYYLIDSGYSVKTSYAKVTGKKKVPTLTSLTKAAKAKAAAAQKKVKDTIDQWNSKITAAAPQTYTGKVNTAANYLTYNDSTKKWSVASDTLASGTPVTVLFTIYLTSSNGSTIPGYCAVTSNNTAVLLEQTDVTLDDASAQVLDQSTYTSKCNAAKQLQTQALAALKAIGVVPASSSSNN</sequence>
<accession>D4YSM0</accession>
<dbReference type="PATRIC" id="fig|585524.9.peg.1576"/>
<dbReference type="AlphaFoldDB" id="D4YSM0"/>